<keyword evidence="2" id="KW-0934">Plastid</keyword>
<evidence type="ECO:0000259" key="1">
    <source>
        <dbReference type="Pfam" id="PF13655"/>
    </source>
</evidence>
<accession>A0A977PJE2</accession>
<name>A0A977PJE2_9EUGL</name>
<dbReference type="AlphaFoldDB" id="A0A977PJE2"/>
<sequence>MSKLYSWNSLSWKKSQNNLYFLQKRIFKSILVGDIKRALRIQKLIIYSNSARLLAIREVTQVHLSRKISGIDGKTYLTFTERFELSEILRISFYDWKFQHKKVPFFCEETILLLNVFTVSDRAWQCLVRFTLEPVHEATFHPRNFGFRDCFSIHDIQRVLFFNLKASSYGIQKRVLIVNFFESFSVKNFDFVMEKFLAPKGMKKCIFFLLKGGLQLVFLSNSLNWMNILGSLFLNIILNGIESIHSCVRFGFKNGFFSSSFFLKPKDDEKQIFKKVIFFLKKVGLRFNRVSFLLASSVKGFDFLGWNFKVQKESKLYCIPSFKNYQNFQSKVKFIINNSNFGSKAKAIKLYPIVYNWRIYHKFSNLNTNSKYSLFFLQQRAFKTFNKETKQNRFSTKRLLNKAFPNIRSSKQNITLKMLSSPYFGHLMYCKIFRDKVFLYCVYCGFLRLEYTVDLID</sequence>
<proteinExistence type="predicted"/>
<dbReference type="EMBL" id="OK136185">
    <property type="protein sequence ID" value="UXD06374.1"/>
    <property type="molecule type" value="Genomic_DNA"/>
</dbReference>
<protein>
    <submittedName>
        <fullName evidence="2">Type II intron reverse transcrptase/maturase Ycf13/mat1</fullName>
    </submittedName>
</protein>
<geneLocation type="chloroplast" evidence="2"/>
<keyword evidence="2" id="KW-0150">Chloroplast</keyword>
<reference evidence="2" key="1">
    <citation type="submission" date="2021-09" db="EMBL/GenBank/DDBJ databases">
        <authorList>
            <person name="Maciszewski K."/>
            <person name="Dabbagh N."/>
            <person name="Preisfeld A."/>
            <person name="Karnkowska A."/>
        </authorList>
    </citation>
    <scope>NUCLEOTIDE SEQUENCE</scope>
</reference>
<dbReference type="Pfam" id="PF13655">
    <property type="entry name" value="RVT_N"/>
    <property type="match status" value="1"/>
</dbReference>
<evidence type="ECO:0000313" key="2">
    <source>
        <dbReference type="EMBL" id="UXD06374.1"/>
    </source>
</evidence>
<dbReference type="InterPro" id="IPR025960">
    <property type="entry name" value="RVT_N"/>
</dbReference>
<reference evidence="2" key="2">
    <citation type="journal article" date="2022" name="Mol. Phylogenet. Evol.">
        <title>Maturyoshka: A maturase inside a maturase, and other peculiarities of the novel chloroplast genomes of marine euglenophytes.</title>
        <authorList>
            <person name="Maciszewski K."/>
            <person name="Dabbagh N."/>
            <person name="Preisfeld A."/>
            <person name="Karnkowska A."/>
        </authorList>
    </citation>
    <scope>NUCLEOTIDE SEQUENCE</scope>
</reference>
<organism evidence="2">
    <name type="scientific">Eutreptiella sp. CCMP389</name>
    <dbReference type="NCBI Taxonomy" id="96781"/>
    <lineage>
        <taxon>Eukaryota</taxon>
        <taxon>Discoba</taxon>
        <taxon>Euglenozoa</taxon>
        <taxon>Euglenida</taxon>
        <taxon>Spirocuta</taxon>
        <taxon>Euglenophyceae</taxon>
        <taxon>Eutreptiales</taxon>
        <taxon>Eutreptiaceae</taxon>
        <taxon>Eutreptiella</taxon>
    </lineage>
</organism>
<feature type="domain" description="Reverse transcriptase N-terminal" evidence="1">
    <location>
        <begin position="7"/>
        <end position="87"/>
    </location>
</feature>